<accession>A0A371EQ18</accession>
<reference evidence="2" key="1">
    <citation type="submission" date="2018-05" db="EMBL/GenBank/DDBJ databases">
        <title>Draft genome of Mucuna pruriens seed.</title>
        <authorList>
            <person name="Nnadi N.E."/>
            <person name="Vos R."/>
            <person name="Hasami M.H."/>
            <person name="Devisetty U.K."/>
            <person name="Aguiy J.C."/>
        </authorList>
    </citation>
    <scope>NUCLEOTIDE SEQUENCE [LARGE SCALE GENOMIC DNA]</scope>
    <source>
        <strain evidence="2">JCA_2017</strain>
    </source>
</reference>
<protein>
    <submittedName>
        <fullName evidence="2">Uncharacterized protein</fullName>
    </submittedName>
</protein>
<feature type="compositionally biased region" description="Low complexity" evidence="1">
    <location>
        <begin position="55"/>
        <end position="74"/>
    </location>
</feature>
<dbReference type="AlphaFoldDB" id="A0A371EQ18"/>
<evidence type="ECO:0000313" key="2">
    <source>
        <dbReference type="EMBL" id="RDX68094.1"/>
    </source>
</evidence>
<feature type="compositionally biased region" description="Polar residues" evidence="1">
    <location>
        <begin position="1"/>
        <end position="12"/>
    </location>
</feature>
<dbReference type="EMBL" id="QJKJ01012689">
    <property type="protein sequence ID" value="RDX68094.1"/>
    <property type="molecule type" value="Genomic_DNA"/>
</dbReference>
<feature type="non-terminal residue" evidence="2">
    <location>
        <position position="1"/>
    </location>
</feature>
<keyword evidence="3" id="KW-1185">Reference proteome</keyword>
<dbReference type="Proteomes" id="UP000257109">
    <property type="component" value="Unassembled WGS sequence"/>
</dbReference>
<evidence type="ECO:0000313" key="3">
    <source>
        <dbReference type="Proteomes" id="UP000257109"/>
    </source>
</evidence>
<proteinExistence type="predicted"/>
<feature type="compositionally biased region" description="Acidic residues" evidence="1">
    <location>
        <begin position="14"/>
        <end position="26"/>
    </location>
</feature>
<gene>
    <name evidence="2" type="ORF">CR513_52954</name>
</gene>
<organism evidence="2 3">
    <name type="scientific">Mucuna pruriens</name>
    <name type="common">Velvet bean</name>
    <name type="synonym">Dolichos pruriens</name>
    <dbReference type="NCBI Taxonomy" id="157652"/>
    <lineage>
        <taxon>Eukaryota</taxon>
        <taxon>Viridiplantae</taxon>
        <taxon>Streptophyta</taxon>
        <taxon>Embryophyta</taxon>
        <taxon>Tracheophyta</taxon>
        <taxon>Spermatophyta</taxon>
        <taxon>Magnoliopsida</taxon>
        <taxon>eudicotyledons</taxon>
        <taxon>Gunneridae</taxon>
        <taxon>Pentapetalae</taxon>
        <taxon>rosids</taxon>
        <taxon>fabids</taxon>
        <taxon>Fabales</taxon>
        <taxon>Fabaceae</taxon>
        <taxon>Papilionoideae</taxon>
        <taxon>50 kb inversion clade</taxon>
        <taxon>NPAAA clade</taxon>
        <taxon>indigoferoid/millettioid clade</taxon>
        <taxon>Phaseoleae</taxon>
        <taxon>Mucuna</taxon>
    </lineage>
</organism>
<feature type="non-terminal residue" evidence="2">
    <location>
        <position position="74"/>
    </location>
</feature>
<comment type="caution">
    <text evidence="2">The sequence shown here is derived from an EMBL/GenBank/DDBJ whole genome shotgun (WGS) entry which is preliminary data.</text>
</comment>
<sequence length="74" mass="8399">NQESNLRTNNFQEGEPDEILTSLEEEPQTKKEDKEMMDTQAFQGPMTRGRLNLPSKISSSMVKKQSSMVDLPVV</sequence>
<name>A0A371EQ18_MUCPR</name>
<feature type="region of interest" description="Disordered" evidence="1">
    <location>
        <begin position="1"/>
        <end position="74"/>
    </location>
</feature>
<evidence type="ECO:0000256" key="1">
    <source>
        <dbReference type="SAM" id="MobiDB-lite"/>
    </source>
</evidence>
<feature type="compositionally biased region" description="Basic and acidic residues" evidence="1">
    <location>
        <begin position="27"/>
        <end position="37"/>
    </location>
</feature>